<keyword evidence="2" id="KW-0732">Signal</keyword>
<feature type="chain" id="PRO_5003394129" description="Conjugal transfer protein" evidence="2">
    <location>
        <begin position="38"/>
        <end position="110"/>
    </location>
</feature>
<dbReference type="eggNOG" id="ENOG5030WMD">
    <property type="taxonomic scope" value="Bacteria"/>
</dbReference>
<keyword evidence="1" id="KW-0812">Transmembrane</keyword>
<dbReference type="KEGG" id="vtu:IX91_26005"/>
<dbReference type="Proteomes" id="UP000030071">
    <property type="component" value="Plasmid p48"/>
</dbReference>
<reference evidence="4" key="1">
    <citation type="submission" date="2011-08" db="EMBL/GenBank/DDBJ databases">
        <authorList>
            <person name="Hoffman M."/>
            <person name="Strain E.A."/>
            <person name="Brown E."/>
            <person name="Allard M.W."/>
        </authorList>
    </citation>
    <scope>NUCLEOTIDE SEQUENCE</scope>
    <source>
        <strain evidence="4">ATCC 19109</strain>
    </source>
</reference>
<evidence type="ECO:0000313" key="4">
    <source>
        <dbReference type="EMBL" id="EGU54443.1"/>
    </source>
</evidence>
<evidence type="ECO:0008006" key="7">
    <source>
        <dbReference type="Google" id="ProtNLM"/>
    </source>
</evidence>
<sequence>MKNRNVLGKDKSTSNVKNGLITLATLGVLVLSSDALAASGGLSKATDTVREIQTWLYTVTGIGCMANISYLGIMAKLGKKQWADVIVSIGQTALLGAAVALGTWAYGLFA</sequence>
<evidence type="ECO:0000313" key="3">
    <source>
        <dbReference type="EMBL" id="AIW17514.1"/>
    </source>
</evidence>
<reference evidence="4 5" key="2">
    <citation type="journal article" date="2012" name="Int. J. Syst. Evol. Microbiol.">
        <title>Vibrio caribbeanicus sp. nov., isolated from the marine sponge Scleritoderma cyanea.</title>
        <authorList>
            <person name="Hoffmann M."/>
            <person name="Monday S.R."/>
            <person name="Allard M.W."/>
            <person name="Strain E.A."/>
            <person name="Whittaker P."/>
            <person name="Naum M."/>
            <person name="McCarthy P.J."/>
            <person name="Lopez J.V."/>
            <person name="Fischer M."/>
            <person name="Brown E.W."/>
        </authorList>
    </citation>
    <scope>NUCLEOTIDE SEQUENCE [LARGE SCALE GENOMIC DNA]</scope>
    <source>
        <strain evidence="4 5">ATCC 19109</strain>
    </source>
</reference>
<protein>
    <recommendedName>
        <fullName evidence="7">Conjugal transfer protein</fullName>
    </recommendedName>
</protein>
<dbReference type="InterPro" id="IPR007039">
    <property type="entry name" value="TrbC/VirB2"/>
</dbReference>
<keyword evidence="5" id="KW-1185">Reference proteome</keyword>
<feature type="signal peptide" evidence="2">
    <location>
        <begin position="1"/>
        <end position="37"/>
    </location>
</feature>
<feature type="transmembrane region" description="Helical" evidence="1">
    <location>
        <begin position="85"/>
        <end position="109"/>
    </location>
</feature>
<evidence type="ECO:0000313" key="5">
    <source>
        <dbReference type="Proteomes" id="UP000003836"/>
    </source>
</evidence>
<keyword evidence="3" id="KW-0614">Plasmid</keyword>
<accession>F9T6N8</accession>
<dbReference type="EMBL" id="AFWI01000154">
    <property type="protein sequence ID" value="EGU54443.1"/>
    <property type="molecule type" value="Genomic_DNA"/>
</dbReference>
<dbReference type="Proteomes" id="UP000003836">
    <property type="component" value="Unassembled WGS sequence"/>
</dbReference>
<organism evidence="3 6">
    <name type="scientific">Vibrio tubiashii ATCC 19109</name>
    <dbReference type="NCBI Taxonomy" id="1051646"/>
    <lineage>
        <taxon>Bacteria</taxon>
        <taxon>Pseudomonadati</taxon>
        <taxon>Pseudomonadota</taxon>
        <taxon>Gammaproteobacteria</taxon>
        <taxon>Vibrionales</taxon>
        <taxon>Vibrionaceae</taxon>
        <taxon>Vibrio</taxon>
        <taxon>Vibrio oreintalis group</taxon>
    </lineage>
</organism>
<dbReference type="EMBL" id="CP009359">
    <property type="protein sequence ID" value="AIW17514.1"/>
    <property type="molecule type" value="Genomic_DNA"/>
</dbReference>
<keyword evidence="1" id="KW-0472">Membrane</keyword>
<dbReference type="PATRIC" id="fig|1051646.9.peg.5072"/>
<evidence type="ECO:0000256" key="2">
    <source>
        <dbReference type="SAM" id="SignalP"/>
    </source>
</evidence>
<dbReference type="Pfam" id="PF04956">
    <property type="entry name" value="TrbC"/>
    <property type="match status" value="1"/>
</dbReference>
<reference evidence="3 6" key="3">
    <citation type="submission" date="2014-08" db="EMBL/GenBank/DDBJ databases">
        <title>First Complete Genome Sequence of the Shellfish Pathogen Vibrio tubiashii.</title>
        <authorList>
            <person name="Richards G.P."/>
            <person name="Needleman D.S."/>
            <person name="Watson M.A."/>
            <person name="Bono J.L."/>
        </authorList>
    </citation>
    <scope>NUCLEOTIDE SEQUENCE [LARGE SCALE GENOMIC DNA]</scope>
    <source>
        <strain evidence="3 6">ATCC 19109</strain>
        <plasmid evidence="3">p48</plasmid>
        <plasmid evidence="6">Plasmid p48</plasmid>
    </source>
</reference>
<geneLocation type="plasmid" evidence="3 6">
    <name>p48</name>
</geneLocation>
<gene>
    <name evidence="3" type="ORF">IX91_26005</name>
    <name evidence="4" type="ORF">VITU9109_02677</name>
</gene>
<proteinExistence type="predicted"/>
<evidence type="ECO:0000313" key="6">
    <source>
        <dbReference type="Proteomes" id="UP000030071"/>
    </source>
</evidence>
<dbReference type="HOGENOM" id="CLU_168815_0_0_6"/>
<dbReference type="AlphaFoldDB" id="F9T6N8"/>
<dbReference type="RefSeq" id="WP_004745237.1">
    <property type="nucleotide sequence ID" value="NZ_AFWI01000154.1"/>
</dbReference>
<name>F9T6N8_9VIBR</name>
<keyword evidence="1" id="KW-1133">Transmembrane helix</keyword>
<dbReference type="GeneID" id="23448181"/>
<evidence type="ECO:0000256" key="1">
    <source>
        <dbReference type="SAM" id="Phobius"/>
    </source>
</evidence>
<feature type="transmembrane region" description="Helical" evidence="1">
    <location>
        <begin position="53"/>
        <end position="73"/>
    </location>
</feature>